<evidence type="ECO:0000313" key="4">
    <source>
        <dbReference type="Proteomes" id="UP001250932"/>
    </source>
</evidence>
<proteinExistence type="predicted"/>
<feature type="signal peptide" evidence="1">
    <location>
        <begin position="1"/>
        <end position="31"/>
    </location>
</feature>
<dbReference type="RefSeq" id="WP_313834689.1">
    <property type="nucleotide sequence ID" value="NZ_JAQOUE010000002.1"/>
</dbReference>
<dbReference type="Proteomes" id="UP001250932">
    <property type="component" value="Unassembled WGS sequence"/>
</dbReference>
<keyword evidence="1" id="KW-0732">Signal</keyword>
<organism evidence="3 4">
    <name type="scientific">Candidatus Nitronereus thalassa</name>
    <dbReference type="NCBI Taxonomy" id="3020898"/>
    <lineage>
        <taxon>Bacteria</taxon>
        <taxon>Pseudomonadati</taxon>
        <taxon>Nitrospirota</taxon>
        <taxon>Nitrospiria</taxon>
        <taxon>Nitrospirales</taxon>
        <taxon>Nitrospiraceae</taxon>
        <taxon>Candidatus Nitronereus</taxon>
    </lineage>
</organism>
<evidence type="ECO:0000259" key="2">
    <source>
        <dbReference type="PROSITE" id="PS00022"/>
    </source>
</evidence>
<dbReference type="InterPro" id="IPR000742">
    <property type="entry name" value="EGF"/>
</dbReference>
<gene>
    <name evidence="3" type="ORF">PPG34_17265</name>
</gene>
<evidence type="ECO:0000256" key="1">
    <source>
        <dbReference type="SAM" id="SignalP"/>
    </source>
</evidence>
<evidence type="ECO:0000313" key="3">
    <source>
        <dbReference type="EMBL" id="MDT7044103.1"/>
    </source>
</evidence>
<dbReference type="Gene3D" id="2.10.25.10">
    <property type="entry name" value="Laminin"/>
    <property type="match status" value="1"/>
</dbReference>
<feature type="domain" description="EGF-like" evidence="2">
    <location>
        <begin position="281"/>
        <end position="292"/>
    </location>
</feature>
<keyword evidence="4" id="KW-1185">Reference proteome</keyword>
<reference evidence="3 4" key="1">
    <citation type="journal article" date="2023" name="ISME J.">
        <title>Cultivation and genomic characterization of novel and ubiquitous marine nitrite-oxidizing bacteria from the Nitrospirales.</title>
        <authorList>
            <person name="Mueller A.J."/>
            <person name="Daebeler A."/>
            <person name="Herbold C.W."/>
            <person name="Kirkegaard R.H."/>
            <person name="Daims H."/>
        </authorList>
    </citation>
    <scope>NUCLEOTIDE SEQUENCE [LARGE SCALE GENOMIC DNA]</scope>
    <source>
        <strain evidence="3 4">EB</strain>
    </source>
</reference>
<dbReference type="PROSITE" id="PS00022">
    <property type="entry name" value="EGF_1"/>
    <property type="match status" value="1"/>
</dbReference>
<name>A0ABU3KCI1_9BACT</name>
<dbReference type="EMBL" id="JAQOUE010000002">
    <property type="protein sequence ID" value="MDT7044103.1"/>
    <property type="molecule type" value="Genomic_DNA"/>
</dbReference>
<protein>
    <recommendedName>
        <fullName evidence="2">EGF-like domain-containing protein</fullName>
    </recommendedName>
</protein>
<feature type="chain" id="PRO_5045332355" description="EGF-like domain-containing protein" evidence="1">
    <location>
        <begin position="32"/>
        <end position="454"/>
    </location>
</feature>
<sequence>MRDKKKVWRNRTKAVTVSTVLLLMICATGLAADRTAVDTSRSSVQTIMKFPSTVRKIPRVTAPILRSVQLWDIVNGAANSSISYRRQVQLGISYSGTRPTHYRVSENRQFERASWQTFYPRGRYRYTFQRNSDGRKTVYVQLRYGDGTKYLSQVQQASIVYRKPPTISNFQIENGAASASKRQVLLTWNVSGIATDYRVSESSDMAGASWKTGGAPPSGGLIFDLAEGASGQRRIYLQVKREQSDPVSANDSINLTVGICPIGHRGLECSGAGTCSNAGQCTCNADISGPACETICQRCYGAAGNNCGVADGMNFPANLGVCMSTPQGPSCQINAGSWAHDECCVRYRFGGPNSQQGSCTVAGLGPPPYVCQLELAKAVAQLPNPLLTWTRTDVNFSKSSCTDGIEMPVTHADMCNPSGGTLLCSDVQYCCSGSGQASAIQAPAATGGILCVCD</sequence>
<accession>A0ABU3KCI1</accession>
<comment type="caution">
    <text evidence="3">The sequence shown here is derived from an EMBL/GenBank/DDBJ whole genome shotgun (WGS) entry which is preliminary data.</text>
</comment>